<dbReference type="Pfam" id="PF00378">
    <property type="entry name" value="ECH_1"/>
    <property type="match status" value="1"/>
</dbReference>
<dbReference type="InterPro" id="IPR001753">
    <property type="entry name" value="Enoyl-CoA_hydra/iso"/>
</dbReference>
<protein>
    <recommendedName>
        <fullName evidence="3">Enoyl-CoA hydratase</fullName>
    </recommendedName>
</protein>
<dbReference type="Proteomes" id="UP000655094">
    <property type="component" value="Unassembled WGS sequence"/>
</dbReference>
<gene>
    <name evidence="1" type="ORF">KPZU09_72110</name>
</gene>
<organism evidence="1 2">
    <name type="scientific">Klebsiella pneumoniae</name>
    <dbReference type="NCBI Taxonomy" id="573"/>
    <lineage>
        <taxon>Bacteria</taxon>
        <taxon>Pseudomonadati</taxon>
        <taxon>Pseudomonadota</taxon>
        <taxon>Gammaproteobacteria</taxon>
        <taxon>Enterobacterales</taxon>
        <taxon>Enterobacteriaceae</taxon>
        <taxon>Klebsiella/Raoultella group</taxon>
        <taxon>Klebsiella</taxon>
        <taxon>Klebsiella pneumoniae complex</taxon>
    </lineage>
</organism>
<dbReference type="Gene3D" id="3.90.226.10">
    <property type="entry name" value="2-enoyl-CoA Hydratase, Chain A, domain 1"/>
    <property type="match status" value="1"/>
</dbReference>
<dbReference type="GO" id="GO:0016509">
    <property type="term" value="F:long-chain (3S)-3-hydroxyacyl-CoA dehydrogenase (NAD+) activity"/>
    <property type="evidence" value="ECO:0007669"/>
    <property type="project" value="TreeGrafter"/>
</dbReference>
<sequence>MDTVSAFKLEVRADKIAVITIDAPGEKMNTLKAEFGSQVRGLIRHLRDDKSVRGVVFISAKADNFIAGADINMIARCRSAQEAEALARRDSRLWLRSMACRSR</sequence>
<evidence type="ECO:0000313" key="1">
    <source>
        <dbReference type="EMBL" id="GHK57475.1"/>
    </source>
</evidence>
<dbReference type="EMBL" id="BNFF01000002">
    <property type="protein sequence ID" value="GHK57475.1"/>
    <property type="molecule type" value="Genomic_DNA"/>
</dbReference>
<name>A0A919LYY1_KLEPN</name>
<reference evidence="1" key="1">
    <citation type="submission" date="2020-10" db="EMBL/GenBank/DDBJ databases">
        <title>Genome Sequence of ESBL Producing Zambian Clinical Strains.</title>
        <authorList>
            <person name="Shawa M."/>
            <person name="Furuta Y."/>
            <person name="Simbotwe M."/>
            <person name="Mulenga E."/>
            <person name="Mubanga M."/>
            <person name="Mulenga G."/>
            <person name="Kaile C."/>
            <person name="Zorigt T."/>
            <person name="Hang'ombe B."/>
            <person name="Higashi H."/>
        </authorList>
    </citation>
    <scope>NUCLEOTIDE SEQUENCE</scope>
    <source>
        <strain evidence="1">Zam_UTH_09</strain>
    </source>
</reference>
<proteinExistence type="predicted"/>
<dbReference type="SUPFAM" id="SSF52096">
    <property type="entry name" value="ClpP/crotonase"/>
    <property type="match status" value="1"/>
</dbReference>
<comment type="caution">
    <text evidence="1">The sequence shown here is derived from an EMBL/GenBank/DDBJ whole genome shotgun (WGS) entry which is preliminary data.</text>
</comment>
<dbReference type="PANTHER" id="PTHR43612:SF3">
    <property type="entry name" value="TRIFUNCTIONAL ENZYME SUBUNIT ALPHA, MITOCHONDRIAL"/>
    <property type="match status" value="1"/>
</dbReference>
<evidence type="ECO:0008006" key="3">
    <source>
        <dbReference type="Google" id="ProtNLM"/>
    </source>
</evidence>
<dbReference type="InterPro" id="IPR050136">
    <property type="entry name" value="FA_oxidation_alpha_subunit"/>
</dbReference>
<accession>A0A919LYY1</accession>
<dbReference type="AlphaFoldDB" id="A0A919LYY1"/>
<dbReference type="InterPro" id="IPR029045">
    <property type="entry name" value="ClpP/crotonase-like_dom_sf"/>
</dbReference>
<evidence type="ECO:0000313" key="2">
    <source>
        <dbReference type="Proteomes" id="UP000655094"/>
    </source>
</evidence>
<dbReference type="PANTHER" id="PTHR43612">
    <property type="entry name" value="TRIFUNCTIONAL ENZYME SUBUNIT ALPHA"/>
    <property type="match status" value="1"/>
</dbReference>
<dbReference type="GO" id="GO:0006635">
    <property type="term" value="P:fatty acid beta-oxidation"/>
    <property type="evidence" value="ECO:0007669"/>
    <property type="project" value="TreeGrafter"/>
</dbReference>
<dbReference type="GO" id="GO:0004300">
    <property type="term" value="F:enoyl-CoA hydratase activity"/>
    <property type="evidence" value="ECO:0007669"/>
    <property type="project" value="TreeGrafter"/>
</dbReference>